<keyword evidence="4" id="KW-1185">Reference proteome</keyword>
<keyword evidence="1" id="KW-0963">Cytoplasm</keyword>
<dbReference type="GO" id="GO:0005634">
    <property type="term" value="C:nucleus"/>
    <property type="evidence" value="ECO:0007669"/>
    <property type="project" value="UniProtKB-SubCell"/>
</dbReference>
<dbReference type="GO" id="GO:0005737">
    <property type="term" value="C:cytoplasm"/>
    <property type="evidence" value="ECO:0007669"/>
    <property type="project" value="UniProtKB-SubCell"/>
</dbReference>
<dbReference type="Proteomes" id="UP001634007">
    <property type="component" value="Unassembled WGS sequence"/>
</dbReference>
<dbReference type="GO" id="GO:0051028">
    <property type="term" value="P:mRNA transport"/>
    <property type="evidence" value="ECO:0007669"/>
    <property type="project" value="UniProtKB-UniRule"/>
</dbReference>
<gene>
    <name evidence="3" type="ORF">ACJRO7_032980</name>
</gene>
<dbReference type="AlphaFoldDB" id="A0ABD3JKR5"/>
<dbReference type="InterPro" id="IPR002075">
    <property type="entry name" value="NTF2_dom"/>
</dbReference>
<dbReference type="PROSITE" id="PS50177">
    <property type="entry name" value="NTF2_DOMAIN"/>
    <property type="match status" value="1"/>
</dbReference>
<sequence length="149" mass="16878">MWSIKSEDKDLIEKAKQFMEKHYRTFDANRADLVNLFREESVLDFEGQQIKGKEAILAKLTSIPECHHDITDFNCLRHRTPGSMLVWVCGQTWVGGRRRGFYVGTQIWMPFDLNKLRTSLAAPPMSASAPAPASVSALPMAAHFRLGIK</sequence>
<dbReference type="Pfam" id="PF02136">
    <property type="entry name" value="NTF2"/>
    <property type="match status" value="1"/>
</dbReference>
<dbReference type="GO" id="GO:0015031">
    <property type="term" value="P:protein transport"/>
    <property type="evidence" value="ECO:0007669"/>
    <property type="project" value="UniProtKB-KW"/>
</dbReference>
<reference evidence="3 4" key="1">
    <citation type="submission" date="2024-11" db="EMBL/GenBank/DDBJ databases">
        <title>Chromosome-level genome assembly of Eucalyptus globulus Labill. provides insights into its genome evolution.</title>
        <authorList>
            <person name="Li X."/>
        </authorList>
    </citation>
    <scope>NUCLEOTIDE SEQUENCE [LARGE SCALE GENOMIC DNA]</scope>
    <source>
        <strain evidence="3">CL2024</strain>
        <tissue evidence="3">Fresh tender leaves</tissue>
    </source>
</reference>
<comment type="subcellular location">
    <subcellularLocation>
        <location evidence="1">Cytoplasm</location>
    </subcellularLocation>
    <subcellularLocation>
        <location evidence="1">Nucleus</location>
    </subcellularLocation>
</comment>
<keyword evidence="1" id="KW-0813">Transport</keyword>
<comment type="caution">
    <text evidence="3">The sequence shown here is derived from an EMBL/GenBank/DDBJ whole genome shotgun (WGS) entry which is preliminary data.</text>
</comment>
<name>A0ABD3JKR5_EUCGL</name>
<dbReference type="GO" id="GO:0006913">
    <property type="term" value="P:nucleocytoplasmic transport"/>
    <property type="evidence" value="ECO:0007669"/>
    <property type="project" value="UniProtKB-UniRule"/>
</dbReference>
<proteinExistence type="predicted"/>
<evidence type="ECO:0000256" key="1">
    <source>
        <dbReference type="RuleBase" id="RU369002"/>
    </source>
</evidence>
<evidence type="ECO:0000313" key="4">
    <source>
        <dbReference type="Proteomes" id="UP001634007"/>
    </source>
</evidence>
<dbReference type="EMBL" id="JBJKBG010000008">
    <property type="protein sequence ID" value="KAL3728314.1"/>
    <property type="molecule type" value="Genomic_DNA"/>
</dbReference>
<dbReference type="InterPro" id="IPR018222">
    <property type="entry name" value="Nuclear_transport_factor_2_euk"/>
</dbReference>
<dbReference type="PANTHER" id="PTHR12612">
    <property type="entry name" value="NUCLEAR TRANSPORT FACTOR 2"/>
    <property type="match status" value="1"/>
</dbReference>
<protein>
    <recommendedName>
        <fullName evidence="1">NTF2-related export protein</fullName>
    </recommendedName>
</protein>
<dbReference type="InterPro" id="IPR045875">
    <property type="entry name" value="NTF2"/>
</dbReference>
<keyword evidence="1" id="KW-0653">Protein transport</keyword>
<dbReference type="Gene3D" id="3.10.450.50">
    <property type="match status" value="1"/>
</dbReference>
<feature type="domain" description="NTF2" evidence="2">
    <location>
        <begin position="14"/>
        <end position="101"/>
    </location>
</feature>
<comment type="function">
    <text evidence="1">Has a role in nuclear-cytoplasmic transport of proteins and mRNAs.</text>
</comment>
<dbReference type="InterPro" id="IPR032710">
    <property type="entry name" value="NTF2-like_dom_sf"/>
</dbReference>
<keyword evidence="1" id="KW-0539">Nucleus</keyword>
<evidence type="ECO:0000313" key="3">
    <source>
        <dbReference type="EMBL" id="KAL3728314.1"/>
    </source>
</evidence>
<dbReference type="SUPFAM" id="SSF54427">
    <property type="entry name" value="NTF2-like"/>
    <property type="match status" value="1"/>
</dbReference>
<organism evidence="3 4">
    <name type="scientific">Eucalyptus globulus</name>
    <name type="common">Tasmanian blue gum</name>
    <dbReference type="NCBI Taxonomy" id="34317"/>
    <lineage>
        <taxon>Eukaryota</taxon>
        <taxon>Viridiplantae</taxon>
        <taxon>Streptophyta</taxon>
        <taxon>Embryophyta</taxon>
        <taxon>Tracheophyta</taxon>
        <taxon>Spermatophyta</taxon>
        <taxon>Magnoliopsida</taxon>
        <taxon>eudicotyledons</taxon>
        <taxon>Gunneridae</taxon>
        <taxon>Pentapetalae</taxon>
        <taxon>rosids</taxon>
        <taxon>malvids</taxon>
        <taxon>Myrtales</taxon>
        <taxon>Myrtaceae</taxon>
        <taxon>Myrtoideae</taxon>
        <taxon>Eucalypteae</taxon>
        <taxon>Eucalyptus</taxon>
    </lineage>
</organism>
<evidence type="ECO:0000259" key="2">
    <source>
        <dbReference type="PROSITE" id="PS50177"/>
    </source>
</evidence>
<accession>A0ABD3JKR5</accession>